<feature type="domain" description="MATH" evidence="2">
    <location>
        <begin position="18"/>
        <end position="74"/>
    </location>
</feature>
<dbReference type="PANTHER" id="PTHR33170:SF50">
    <property type="entry name" value="DUF4283 DOMAIN-CONTAINING PROTEIN"/>
    <property type="match status" value="1"/>
</dbReference>
<dbReference type="SUPFAM" id="SSF49599">
    <property type="entry name" value="TRAF domain-like"/>
    <property type="match status" value="1"/>
</dbReference>
<keyword evidence="4" id="KW-1185">Reference proteome</keyword>
<dbReference type="PROSITE" id="PS50144">
    <property type="entry name" value="MATH"/>
    <property type="match status" value="1"/>
</dbReference>
<dbReference type="PANTHER" id="PTHR33170">
    <property type="entry name" value="DUF4283 DOMAIN-CONTAINING PROTEIN-RELATED"/>
    <property type="match status" value="1"/>
</dbReference>
<protein>
    <recommendedName>
        <fullName evidence="2">MATH domain-containing protein</fullName>
    </recommendedName>
</protein>
<accession>A0A5J9W2T9</accession>
<name>A0A5J9W2T9_9POAL</name>
<dbReference type="OrthoDB" id="694714at2759"/>
<dbReference type="CDD" id="cd00121">
    <property type="entry name" value="MATH"/>
    <property type="match status" value="1"/>
</dbReference>
<organism evidence="3 4">
    <name type="scientific">Eragrostis curvula</name>
    <name type="common">weeping love grass</name>
    <dbReference type="NCBI Taxonomy" id="38414"/>
    <lineage>
        <taxon>Eukaryota</taxon>
        <taxon>Viridiplantae</taxon>
        <taxon>Streptophyta</taxon>
        <taxon>Embryophyta</taxon>
        <taxon>Tracheophyta</taxon>
        <taxon>Spermatophyta</taxon>
        <taxon>Magnoliopsida</taxon>
        <taxon>Liliopsida</taxon>
        <taxon>Poales</taxon>
        <taxon>Poaceae</taxon>
        <taxon>PACMAD clade</taxon>
        <taxon>Chloridoideae</taxon>
        <taxon>Eragrostideae</taxon>
        <taxon>Eragrostidinae</taxon>
        <taxon>Eragrostis</taxon>
    </lineage>
</organism>
<feature type="non-terminal residue" evidence="3">
    <location>
        <position position="1"/>
    </location>
</feature>
<dbReference type="Gene3D" id="2.60.210.10">
    <property type="entry name" value="Apoptosis, Tumor Necrosis Factor Receptor Associated Protein 2, Chain A"/>
    <property type="match status" value="1"/>
</dbReference>
<evidence type="ECO:0000256" key="1">
    <source>
        <dbReference type="SAM" id="MobiDB-lite"/>
    </source>
</evidence>
<dbReference type="AlphaFoldDB" id="A0A5J9W2T9"/>
<reference evidence="3 4" key="1">
    <citation type="journal article" date="2019" name="Sci. Rep.">
        <title>A high-quality genome of Eragrostis curvula grass provides insights into Poaceae evolution and supports new strategies to enhance forage quality.</title>
        <authorList>
            <person name="Carballo J."/>
            <person name="Santos B.A.C.M."/>
            <person name="Zappacosta D."/>
            <person name="Garbus I."/>
            <person name="Selva J.P."/>
            <person name="Gallo C.A."/>
            <person name="Diaz A."/>
            <person name="Albertini E."/>
            <person name="Caccamo M."/>
            <person name="Echenique V."/>
        </authorList>
    </citation>
    <scope>NUCLEOTIDE SEQUENCE [LARGE SCALE GENOMIC DNA]</scope>
    <source>
        <strain evidence="4">cv. Victoria</strain>
        <tissue evidence="3">Leaf</tissue>
    </source>
</reference>
<feature type="compositionally biased region" description="Basic residues" evidence="1">
    <location>
        <begin position="197"/>
        <end position="206"/>
    </location>
</feature>
<comment type="caution">
    <text evidence="3">The sequence shown here is derived from an EMBL/GenBank/DDBJ whole genome shotgun (WGS) entry which is preliminary data.</text>
</comment>
<dbReference type="InterPro" id="IPR002083">
    <property type="entry name" value="MATH/TRAF_dom"/>
</dbReference>
<dbReference type="Pfam" id="PF22486">
    <property type="entry name" value="MATH_2"/>
    <property type="match status" value="1"/>
</dbReference>
<evidence type="ECO:0000313" key="4">
    <source>
        <dbReference type="Proteomes" id="UP000324897"/>
    </source>
</evidence>
<feature type="region of interest" description="Disordered" evidence="1">
    <location>
        <begin position="121"/>
        <end position="231"/>
    </location>
</feature>
<evidence type="ECO:0000259" key="2">
    <source>
        <dbReference type="PROSITE" id="PS50144"/>
    </source>
</evidence>
<dbReference type="Gramene" id="TVU42498">
    <property type="protein sequence ID" value="TVU42498"/>
    <property type="gene ID" value="EJB05_08907"/>
</dbReference>
<feature type="compositionally biased region" description="Basic and acidic residues" evidence="1">
    <location>
        <begin position="207"/>
        <end position="216"/>
    </location>
</feature>
<dbReference type="InterPro" id="IPR008974">
    <property type="entry name" value="TRAF-like"/>
</dbReference>
<dbReference type="Proteomes" id="UP000324897">
    <property type="component" value="Unassembled WGS sequence"/>
</dbReference>
<gene>
    <name evidence="3" type="ORF">EJB05_08907</name>
</gene>
<dbReference type="EMBL" id="RWGY01000005">
    <property type="protein sequence ID" value="TVU42498.1"/>
    <property type="molecule type" value="Genomic_DNA"/>
</dbReference>
<feature type="compositionally biased region" description="Basic and acidic residues" evidence="1">
    <location>
        <begin position="142"/>
        <end position="155"/>
    </location>
</feature>
<proteinExistence type="predicted"/>
<feature type="compositionally biased region" description="Gly residues" evidence="1">
    <location>
        <begin position="156"/>
        <end position="179"/>
    </location>
</feature>
<evidence type="ECO:0000313" key="3">
    <source>
        <dbReference type="EMBL" id="TVU42498.1"/>
    </source>
</evidence>
<sequence>MGTPKSATTSTCSVEVDQGTHLFHVANYRLHEDLAPGRSVRSAPFSVGGYDWAVRFYPNGVEKEEGSSSMLLELVTKNTTARASCHFRLLHRAGAAASSSGWQVSLQEYRSDSSGWQLATIERGHTTSRNRGAAQPGRGRGRGREGHGHGDRGGRGTDGGAEGRSAGGPRTVGGHGSGDGQSNAPAGRGGGNSTHGHQSRGGHAGKKQTEAHDRNKGKQVTDVGEPSEEPATKKKKVLCCEICEEEHLTPHCPLLFGPKPSAVFCGLAGDGLGFFQIPSGGKLASKLPTRVSATALIKIIQGKVTAELVKSELARMLPVKWDWVVTEHGDNSFIVPFPCQVELQRMIAIRRIPTDNNEGVEPGDKT</sequence>